<evidence type="ECO:0000256" key="7">
    <source>
        <dbReference type="ARBA" id="ARBA00023273"/>
    </source>
</evidence>
<keyword evidence="3" id="KW-0597">Phosphoprotein</keyword>
<dbReference type="InterPro" id="IPR050576">
    <property type="entry name" value="Cilia_flagella_integrity"/>
</dbReference>
<comment type="function">
    <text evidence="9 10">Cilium-specific protein required for the stability of the ciliary architecture. Plays a role in cytoplasmic preassembly of dynein arms. Involved in regulation of microtubule-based cilia and actin-based brush border microvilli.</text>
</comment>
<dbReference type="FunFam" id="3.80.10.10:FF:000331">
    <property type="entry name" value="Dynein assembly factor 1, axonemal homolog"/>
    <property type="match status" value="1"/>
</dbReference>
<keyword evidence="7 10" id="KW-0966">Cell projection</keyword>
<accession>A0A7K9FXC3</accession>
<evidence type="ECO:0000256" key="11">
    <source>
        <dbReference type="SAM" id="MobiDB-lite"/>
    </source>
</evidence>
<evidence type="ECO:0000256" key="5">
    <source>
        <dbReference type="ARBA" id="ARBA00022737"/>
    </source>
</evidence>
<gene>
    <name evidence="12" type="primary">Dnaaf1</name>
    <name evidence="12" type="ORF">STEPAR_R03889</name>
</gene>
<comment type="subcellular location">
    <subcellularLocation>
        <location evidence="1 10">Cell projection</location>
        <location evidence="1 10">Cilium</location>
    </subcellularLocation>
</comment>
<evidence type="ECO:0000256" key="1">
    <source>
        <dbReference type="ARBA" id="ARBA00004138"/>
    </source>
</evidence>
<feature type="non-terminal residue" evidence="12">
    <location>
        <position position="1"/>
    </location>
</feature>
<dbReference type="InterPro" id="IPR001611">
    <property type="entry name" value="Leu-rich_rpt"/>
</dbReference>
<evidence type="ECO:0000256" key="3">
    <source>
        <dbReference type="ARBA" id="ARBA00022553"/>
    </source>
</evidence>
<evidence type="ECO:0000256" key="9">
    <source>
        <dbReference type="ARBA" id="ARBA00046066"/>
    </source>
</evidence>
<dbReference type="EMBL" id="VWZL01005529">
    <property type="protein sequence ID" value="NXG93139.1"/>
    <property type="molecule type" value="Genomic_DNA"/>
</dbReference>
<evidence type="ECO:0000256" key="2">
    <source>
        <dbReference type="ARBA" id="ARBA00006453"/>
    </source>
</evidence>
<dbReference type="Gene3D" id="3.80.10.10">
    <property type="entry name" value="Ribonuclease Inhibitor"/>
    <property type="match status" value="2"/>
</dbReference>
<keyword evidence="4 10" id="KW-0433">Leucine-rich repeat</keyword>
<sequence length="546" mass="62243">VYGLEVQLEGPEQESEEKSIENASNQRQSKDSLEYSTGDPFQQVQKDVKTQEKAINCMSRADKQNEQKSDGGHKSVTSSFSQRTEEKRGCVRMTKKILREICKQQKLYLTPYLNDTLYLHYKGFDRLENLEEYTGLKCLWLECNGLTKIENLEALTELRCLYLQLNLISKIENLEPLQKLDSLNISNNYVKTIENLSCLKVLQTLQIAHNKLQTVEDIQHLQECLSISVLDLSHNNLSDPNVITILETMPNLRVLNLMGNQVIKKIANYRKTLIVRLKQLTYLDDRPVFPKDRACAEAWAVGGLEAEKAEREKWETRERKKIQDSIDALAAVRQKAEEKKRQKYMEERDGSAKCGNGGATDVLEDLARDKAATEKAMLPELDEYAETEQIKMETPEKLYLDELPDLEDIDVSEFPPEEEIFAQKECHPKIEIISEMTNDSDSALEENNKSMFEHSVGEEISTAIFSNVRKIHKEHEKDHLRSLVESFVTEPANPDRYPEIKDGQATPSKLLIQEVVTEAKGNLLLSPICDRPGGPSPWGGDGKITV</sequence>
<dbReference type="AlphaFoldDB" id="A0A7K9FXC3"/>
<evidence type="ECO:0000256" key="6">
    <source>
        <dbReference type="ARBA" id="ARBA00023069"/>
    </source>
</evidence>
<name>A0A7K9FXC3_STEPR</name>
<dbReference type="PANTHER" id="PTHR45973:SF19">
    <property type="entry name" value="DYNEIN AXONEMAL ASSEMBLY FACTOR 1"/>
    <property type="match status" value="1"/>
</dbReference>
<dbReference type="PROSITE" id="PS51450">
    <property type="entry name" value="LRR"/>
    <property type="match status" value="4"/>
</dbReference>
<dbReference type="Pfam" id="PF14580">
    <property type="entry name" value="LRR_9"/>
    <property type="match status" value="1"/>
</dbReference>
<dbReference type="GO" id="GO:0035082">
    <property type="term" value="P:axoneme assembly"/>
    <property type="evidence" value="ECO:0007669"/>
    <property type="project" value="TreeGrafter"/>
</dbReference>
<dbReference type="PANTHER" id="PTHR45973">
    <property type="entry name" value="PROTEIN PHOSPHATASE 1 REGULATORY SUBUNIT SDS22-RELATED"/>
    <property type="match status" value="1"/>
</dbReference>
<dbReference type="SMART" id="SM00365">
    <property type="entry name" value="LRR_SD22"/>
    <property type="match status" value="4"/>
</dbReference>
<comment type="caution">
    <text evidence="12">The sequence shown here is derived from an EMBL/GenBank/DDBJ whole genome shotgun (WGS) entry which is preliminary data.</text>
</comment>
<feature type="region of interest" description="Disordered" evidence="11">
    <location>
        <begin position="1"/>
        <end position="83"/>
    </location>
</feature>
<feature type="non-terminal residue" evidence="12">
    <location>
        <position position="546"/>
    </location>
</feature>
<proteinExistence type="inferred from homology"/>
<evidence type="ECO:0000256" key="8">
    <source>
        <dbReference type="ARBA" id="ARBA00024429"/>
    </source>
</evidence>
<keyword evidence="5 10" id="KW-0677">Repeat</keyword>
<dbReference type="SUPFAM" id="SSF52075">
    <property type="entry name" value="Outer arm dynein light chain 1"/>
    <property type="match status" value="1"/>
</dbReference>
<organism evidence="12 13">
    <name type="scientific">Stercorarius parasiticus</name>
    <name type="common">Parasitic jaeger</name>
    <name type="synonym">Arctic skua</name>
    <dbReference type="NCBI Taxonomy" id="54059"/>
    <lineage>
        <taxon>Eukaryota</taxon>
        <taxon>Metazoa</taxon>
        <taxon>Chordata</taxon>
        <taxon>Craniata</taxon>
        <taxon>Vertebrata</taxon>
        <taxon>Euteleostomi</taxon>
        <taxon>Archelosauria</taxon>
        <taxon>Archosauria</taxon>
        <taxon>Dinosauria</taxon>
        <taxon>Saurischia</taxon>
        <taxon>Theropoda</taxon>
        <taxon>Coelurosauria</taxon>
        <taxon>Aves</taxon>
        <taxon>Neognathae</taxon>
        <taxon>Neoaves</taxon>
        <taxon>Charadriiformes</taxon>
        <taxon>Stercorariidae</taxon>
        <taxon>Stercorarius</taxon>
    </lineage>
</organism>
<evidence type="ECO:0000256" key="4">
    <source>
        <dbReference type="ARBA" id="ARBA00022614"/>
    </source>
</evidence>
<dbReference type="GO" id="GO:0070840">
    <property type="term" value="F:dynein complex binding"/>
    <property type="evidence" value="ECO:0007669"/>
    <property type="project" value="UniProtKB-UniRule"/>
</dbReference>
<protein>
    <recommendedName>
        <fullName evidence="8 10">Dynein axonemal assembly factor 1</fullName>
    </recommendedName>
</protein>
<keyword evidence="6 10" id="KW-0969">Cilium</keyword>
<dbReference type="FunFam" id="3.80.10.10:FF:000166">
    <property type="entry name" value="Dynein assembly factor 1, axonemal"/>
    <property type="match status" value="1"/>
</dbReference>
<dbReference type="Proteomes" id="UP000532908">
    <property type="component" value="Unassembled WGS sequence"/>
</dbReference>
<evidence type="ECO:0000313" key="12">
    <source>
        <dbReference type="EMBL" id="NXG93139.1"/>
    </source>
</evidence>
<dbReference type="GO" id="GO:0005930">
    <property type="term" value="C:axoneme"/>
    <property type="evidence" value="ECO:0007669"/>
    <property type="project" value="TreeGrafter"/>
</dbReference>
<evidence type="ECO:0000256" key="10">
    <source>
        <dbReference type="RuleBase" id="RU364076"/>
    </source>
</evidence>
<comment type="similarity">
    <text evidence="2 10">Belongs to the DNAAF1 family.</text>
</comment>
<keyword evidence="13" id="KW-1185">Reference proteome</keyword>
<reference evidence="12 13" key="1">
    <citation type="submission" date="2019-09" db="EMBL/GenBank/DDBJ databases">
        <title>Bird 10,000 Genomes (B10K) Project - Family phase.</title>
        <authorList>
            <person name="Zhang G."/>
        </authorList>
    </citation>
    <scope>NUCLEOTIDE SEQUENCE [LARGE SCALE GENOMIC DNA]</scope>
    <source>
        <strain evidence="12">B10K-DU-001-20</strain>
        <tissue evidence="12">Muscle</tissue>
    </source>
</reference>
<feature type="compositionally biased region" description="Basic and acidic residues" evidence="11">
    <location>
        <begin position="60"/>
        <end position="73"/>
    </location>
</feature>
<dbReference type="InterPro" id="IPR032675">
    <property type="entry name" value="LRR_dom_sf"/>
</dbReference>
<evidence type="ECO:0000313" key="13">
    <source>
        <dbReference type="Proteomes" id="UP000532908"/>
    </source>
</evidence>